<gene>
    <name evidence="6" type="ORF">PBRASI_LOCUS413</name>
</gene>
<keyword evidence="3" id="KW-0507">mRNA processing</keyword>
<dbReference type="InterPro" id="IPR004015">
    <property type="entry name" value="SKI-int_prot_SKIP_SNW-dom"/>
</dbReference>
<feature type="compositionally biased region" description="Basic and acidic residues" evidence="4">
    <location>
        <begin position="313"/>
        <end position="340"/>
    </location>
</feature>
<evidence type="ECO:0000313" key="6">
    <source>
        <dbReference type="EMBL" id="CAG8457833.1"/>
    </source>
</evidence>
<sequence length="544" mass="61287">MNSTLSSVLPKPRHTQLSSEQHSEYERGFDELTATKRTKGPPPYGHRADWKPRNLEDFGEGGAFPEIHMAQYPLDMGRKKTGTSGGSLTLQVDAEGSIRYDAIARQGHSENRVIHSQFKDLVPLSQRVDIEKVDLERPTDDLVKETTDKTREALEKIVQGKIRAAQPKNVKTNKPATEPAYIRYTPAQQGESFNSGASQRIIRMVEMPTDPMEPPKFKHKKVPRGPPSPPAPVLHSPPRKTSAKEQQEWVIPPCISNWKNAKGYTIPLDKRLAADGRGLQEVTINDNFAKLSEALFAADRHAREEVRQRSLMREKLAQKEKEEKEKRLRMLAQKAREERAGLSTSAAAPSSEAGEQSESGEESDEEKVKHRDEIRQDRRREREREYRLSRMGAEQKAKYLAREEGRDISEQVALGLAKPTMSKDSLLDPRLFSHSGGLSSGFKDDEAYDLYDKPLFAGSSANMIYNPKKSYDPDLFDGDENIRQLLAKTGQSAEAGQIRTGPIEFEREEADPFDINRFLDAAKKGVKRGLEAVSESSKTKRQKD</sequence>
<proteinExistence type="inferred from homology"/>
<evidence type="ECO:0000313" key="7">
    <source>
        <dbReference type="Proteomes" id="UP000789739"/>
    </source>
</evidence>
<comment type="function">
    <text evidence="3">Involved in pre-mRNA splicing.</text>
</comment>
<dbReference type="Pfam" id="PF02731">
    <property type="entry name" value="SKIP_SNW"/>
    <property type="match status" value="1"/>
</dbReference>
<feature type="region of interest" description="Disordered" evidence="4">
    <location>
        <begin position="209"/>
        <end position="245"/>
    </location>
</feature>
<evidence type="ECO:0000256" key="2">
    <source>
        <dbReference type="ARBA" id="ARBA00022160"/>
    </source>
</evidence>
<evidence type="ECO:0000256" key="1">
    <source>
        <dbReference type="ARBA" id="ARBA00010197"/>
    </source>
</evidence>
<dbReference type="GO" id="GO:0000398">
    <property type="term" value="P:mRNA splicing, via spliceosome"/>
    <property type="evidence" value="ECO:0007669"/>
    <property type="project" value="InterPro"/>
</dbReference>
<feature type="compositionally biased region" description="Basic and acidic residues" evidence="4">
    <location>
        <begin position="366"/>
        <end position="402"/>
    </location>
</feature>
<dbReference type="AlphaFoldDB" id="A0A9N8YV49"/>
<dbReference type="GO" id="GO:0005681">
    <property type="term" value="C:spliceosomal complex"/>
    <property type="evidence" value="ECO:0007669"/>
    <property type="project" value="UniProtKB-UniRule"/>
</dbReference>
<accession>A0A9N8YV49</accession>
<feature type="compositionally biased region" description="Basic and acidic residues" evidence="4">
    <location>
        <begin position="21"/>
        <end position="34"/>
    </location>
</feature>
<evidence type="ECO:0000259" key="5">
    <source>
        <dbReference type="Pfam" id="PF02731"/>
    </source>
</evidence>
<dbReference type="Proteomes" id="UP000789739">
    <property type="component" value="Unassembled WGS sequence"/>
</dbReference>
<comment type="subcellular location">
    <subcellularLocation>
        <location evidence="3">Nucleus</location>
    </subcellularLocation>
</comment>
<evidence type="ECO:0000256" key="3">
    <source>
        <dbReference type="RuleBase" id="RU367140"/>
    </source>
</evidence>
<keyword evidence="7" id="KW-1185">Reference proteome</keyword>
<keyword evidence="3" id="KW-0539">Nucleus</keyword>
<feature type="region of interest" description="Disordered" evidence="4">
    <location>
        <begin position="313"/>
        <end position="402"/>
    </location>
</feature>
<feature type="compositionally biased region" description="Low complexity" evidence="4">
    <location>
        <begin position="343"/>
        <end position="357"/>
    </location>
</feature>
<feature type="region of interest" description="Disordered" evidence="4">
    <location>
        <begin position="1"/>
        <end position="53"/>
    </location>
</feature>
<evidence type="ECO:0000256" key="4">
    <source>
        <dbReference type="SAM" id="MobiDB-lite"/>
    </source>
</evidence>
<comment type="caution">
    <text evidence="6">The sequence shown here is derived from an EMBL/GenBank/DDBJ whole genome shotgun (WGS) entry which is preliminary data.</text>
</comment>
<organism evidence="6 7">
    <name type="scientific">Paraglomus brasilianum</name>
    <dbReference type="NCBI Taxonomy" id="144538"/>
    <lineage>
        <taxon>Eukaryota</taxon>
        <taxon>Fungi</taxon>
        <taxon>Fungi incertae sedis</taxon>
        <taxon>Mucoromycota</taxon>
        <taxon>Glomeromycotina</taxon>
        <taxon>Glomeromycetes</taxon>
        <taxon>Paraglomerales</taxon>
        <taxon>Paraglomeraceae</taxon>
        <taxon>Paraglomus</taxon>
    </lineage>
</organism>
<dbReference type="EMBL" id="CAJVPI010000020">
    <property type="protein sequence ID" value="CAG8457833.1"/>
    <property type="molecule type" value="Genomic_DNA"/>
</dbReference>
<dbReference type="InterPro" id="IPR017862">
    <property type="entry name" value="SKI-int_prot_SKIP"/>
</dbReference>
<keyword evidence="3" id="KW-0508">mRNA splicing</keyword>
<keyword evidence="3" id="KW-0747">Spliceosome</keyword>
<name>A0A9N8YV49_9GLOM</name>
<comment type="similarity">
    <text evidence="1 3">Belongs to the SNW family.</text>
</comment>
<reference evidence="6" key="1">
    <citation type="submission" date="2021-06" db="EMBL/GenBank/DDBJ databases">
        <authorList>
            <person name="Kallberg Y."/>
            <person name="Tangrot J."/>
            <person name="Rosling A."/>
        </authorList>
    </citation>
    <scope>NUCLEOTIDE SEQUENCE</scope>
    <source>
        <strain evidence="6">BR232B</strain>
    </source>
</reference>
<dbReference type="PANTHER" id="PTHR12096">
    <property type="entry name" value="NUCLEAR PROTEIN SKIP-RELATED"/>
    <property type="match status" value="1"/>
</dbReference>
<protein>
    <recommendedName>
        <fullName evidence="2 3">Pre-mRNA-processing protein 45</fullName>
    </recommendedName>
</protein>
<comment type="subunit">
    <text evidence="3">Associated with the spliceosome.</text>
</comment>
<feature type="domain" description="SKI-interacting protein SKIP SNW" evidence="5">
    <location>
        <begin position="181"/>
        <end position="339"/>
    </location>
</feature>
<dbReference type="OrthoDB" id="666364at2759"/>